<dbReference type="RefSeq" id="WP_085254904.1">
    <property type="nucleotide sequence ID" value="NZ_AP022573.1"/>
</dbReference>
<feature type="compositionally biased region" description="Basic residues" evidence="5">
    <location>
        <begin position="246"/>
        <end position="258"/>
    </location>
</feature>
<dbReference type="PROSITE" id="PS01081">
    <property type="entry name" value="HTH_TETR_1"/>
    <property type="match status" value="1"/>
</dbReference>
<evidence type="ECO:0000256" key="3">
    <source>
        <dbReference type="ARBA" id="ARBA00023163"/>
    </source>
</evidence>
<keyword evidence="2 4" id="KW-0238">DNA-binding</keyword>
<keyword evidence="3" id="KW-0804">Transcription</keyword>
<comment type="caution">
    <text evidence="7">The sequence shown here is derived from an EMBL/GenBank/DDBJ whole genome shotgun (WGS) entry which is preliminary data.</text>
</comment>
<dbReference type="PANTHER" id="PTHR30055">
    <property type="entry name" value="HTH-TYPE TRANSCRIPTIONAL REGULATOR RUTR"/>
    <property type="match status" value="1"/>
</dbReference>
<evidence type="ECO:0000256" key="5">
    <source>
        <dbReference type="SAM" id="MobiDB-lite"/>
    </source>
</evidence>
<feature type="DNA-binding region" description="H-T-H motif" evidence="4">
    <location>
        <begin position="31"/>
        <end position="50"/>
    </location>
</feature>
<feature type="domain" description="HTH tetR-type" evidence="6">
    <location>
        <begin position="8"/>
        <end position="68"/>
    </location>
</feature>
<evidence type="ECO:0000256" key="1">
    <source>
        <dbReference type="ARBA" id="ARBA00023015"/>
    </source>
</evidence>
<accession>A0AAJ3TW09</accession>
<name>A0AAJ3TW09_9MYCO</name>
<dbReference type="InterPro" id="IPR036271">
    <property type="entry name" value="Tet_transcr_reg_TetR-rel_C_sf"/>
</dbReference>
<evidence type="ECO:0000313" key="8">
    <source>
        <dbReference type="Proteomes" id="UP000193387"/>
    </source>
</evidence>
<dbReference type="Proteomes" id="UP000193387">
    <property type="component" value="Unassembled WGS sequence"/>
</dbReference>
<feature type="region of interest" description="Disordered" evidence="5">
    <location>
        <begin position="201"/>
        <end position="258"/>
    </location>
</feature>
<dbReference type="PRINTS" id="PR00455">
    <property type="entry name" value="HTHTETR"/>
</dbReference>
<dbReference type="InterPro" id="IPR001647">
    <property type="entry name" value="HTH_TetR"/>
</dbReference>
<dbReference type="InterPro" id="IPR050109">
    <property type="entry name" value="HTH-type_TetR-like_transc_reg"/>
</dbReference>
<evidence type="ECO:0000259" key="6">
    <source>
        <dbReference type="PROSITE" id="PS50977"/>
    </source>
</evidence>
<dbReference type="EMBL" id="LQPR01000021">
    <property type="protein sequence ID" value="ORW72901.1"/>
    <property type="molecule type" value="Genomic_DNA"/>
</dbReference>
<dbReference type="InterPro" id="IPR023772">
    <property type="entry name" value="DNA-bd_HTH_TetR-type_CS"/>
</dbReference>
<reference evidence="7 8" key="1">
    <citation type="submission" date="2016-01" db="EMBL/GenBank/DDBJ databases">
        <title>The new phylogeny of the genus Mycobacterium.</title>
        <authorList>
            <person name="Tarcisio F."/>
            <person name="Conor M."/>
            <person name="Antonella G."/>
            <person name="Elisabetta G."/>
            <person name="Giulia F.S."/>
            <person name="Sara T."/>
            <person name="Anna F."/>
            <person name="Clotilde B."/>
            <person name="Roberto B."/>
            <person name="Veronica D.S."/>
            <person name="Fabio R."/>
            <person name="Monica P."/>
            <person name="Olivier J."/>
            <person name="Enrico T."/>
            <person name="Nicola S."/>
        </authorList>
    </citation>
    <scope>NUCLEOTIDE SEQUENCE [LARGE SCALE GENOMIC DNA]</scope>
    <source>
        <strain evidence="7 8">DSM 44616</strain>
    </source>
</reference>
<dbReference type="Pfam" id="PF00440">
    <property type="entry name" value="TetR_N"/>
    <property type="match status" value="1"/>
</dbReference>
<dbReference type="AlphaFoldDB" id="A0AAJ3TW09"/>
<gene>
    <name evidence="7" type="ORF">AWC23_08575</name>
</gene>
<proteinExistence type="predicted"/>
<organism evidence="7 8">
    <name type="scientific">Mycobacterium saskatchewanense</name>
    <dbReference type="NCBI Taxonomy" id="220927"/>
    <lineage>
        <taxon>Bacteria</taxon>
        <taxon>Bacillati</taxon>
        <taxon>Actinomycetota</taxon>
        <taxon>Actinomycetes</taxon>
        <taxon>Mycobacteriales</taxon>
        <taxon>Mycobacteriaceae</taxon>
        <taxon>Mycobacterium</taxon>
        <taxon>Mycobacterium simiae complex</taxon>
    </lineage>
</organism>
<keyword evidence="1" id="KW-0805">Transcription regulation</keyword>
<dbReference type="GO" id="GO:0000976">
    <property type="term" value="F:transcription cis-regulatory region binding"/>
    <property type="evidence" value="ECO:0007669"/>
    <property type="project" value="TreeGrafter"/>
</dbReference>
<dbReference type="GO" id="GO:0003700">
    <property type="term" value="F:DNA-binding transcription factor activity"/>
    <property type="evidence" value="ECO:0007669"/>
    <property type="project" value="TreeGrafter"/>
</dbReference>
<evidence type="ECO:0000256" key="4">
    <source>
        <dbReference type="PROSITE-ProRule" id="PRU00335"/>
    </source>
</evidence>
<evidence type="ECO:0000256" key="2">
    <source>
        <dbReference type="ARBA" id="ARBA00023125"/>
    </source>
</evidence>
<dbReference type="SUPFAM" id="SSF48498">
    <property type="entry name" value="Tetracyclin repressor-like, C-terminal domain"/>
    <property type="match status" value="1"/>
</dbReference>
<dbReference type="SUPFAM" id="SSF46689">
    <property type="entry name" value="Homeodomain-like"/>
    <property type="match status" value="1"/>
</dbReference>
<evidence type="ECO:0000313" key="7">
    <source>
        <dbReference type="EMBL" id="ORW72901.1"/>
    </source>
</evidence>
<dbReference type="PANTHER" id="PTHR30055:SF151">
    <property type="entry name" value="TRANSCRIPTIONAL REGULATORY PROTEIN"/>
    <property type="match status" value="1"/>
</dbReference>
<dbReference type="InterPro" id="IPR009057">
    <property type="entry name" value="Homeodomain-like_sf"/>
</dbReference>
<dbReference type="Gene3D" id="1.10.357.10">
    <property type="entry name" value="Tetracycline Repressor, domain 2"/>
    <property type="match status" value="1"/>
</dbReference>
<protein>
    <recommendedName>
        <fullName evidence="6">HTH tetR-type domain-containing protein</fullName>
    </recommendedName>
</protein>
<keyword evidence="8" id="KW-1185">Reference proteome</keyword>
<sequence length="258" mass="27927">MARPKVPLISREVALEAALRIIDSDGLEALSIRRLAAELKVNGASLYYHFANKEAILVEVTELALARTPINVRSDGSDWKRWMLDGARQLLDLLLAHPGLIPIIVKRRTLGVRAEALEVITRKLVSRGVPAEVILPLYEATERFVIGTAVRQVSGEAVLNTIHDTRHPHLQLAAVTRGSSHDELFDVVLVGIMETIHRTAAESPVGATDAEAPASSSGQAEPRLGRSPGDFDAGPVGGGFAPAQRTTRRRAGRQPRTD</sequence>
<dbReference type="PROSITE" id="PS50977">
    <property type="entry name" value="HTH_TETR_2"/>
    <property type="match status" value="1"/>
</dbReference>